<evidence type="ECO:0000313" key="2">
    <source>
        <dbReference type="EMBL" id="MFD2465127.1"/>
    </source>
</evidence>
<sequence>MDKLPSSPAEFGSELPKAPPIIVDKPRGRGLKIALFTGIPVLAAFLIGFLVVVVAPKLGKSAMDVGSCVRGQVDDAESIHSMECGPDAKYKVVGKVGDQTQLALRISASVCDPFPTADAVFWQGVRGGNGTAFCLEDLKTPGERMPLVGECLKADVVESQKTVKVPCGEAGYKVVAIEPGSAFGFGGDACVQAPTAGAAVRWKRSGASVLPQEKVLCLEDVKNPGNRRPVVGGCLNLTGKSLTVLDCGAGAKYKVVGKVDGVTQIDGLTDPVAKNCPSMPTATEAVWYGMGNVLSGTRYCLEQLRH</sequence>
<evidence type="ECO:0000313" key="3">
    <source>
        <dbReference type="Proteomes" id="UP001597419"/>
    </source>
</evidence>
<proteinExistence type="predicted"/>
<dbReference type="Proteomes" id="UP001597419">
    <property type="component" value="Unassembled WGS sequence"/>
</dbReference>
<protein>
    <submittedName>
        <fullName evidence="2">Uncharacterized protein</fullName>
    </submittedName>
</protein>
<keyword evidence="1" id="KW-0472">Membrane</keyword>
<dbReference type="RefSeq" id="WP_345398896.1">
    <property type="nucleotide sequence ID" value="NZ_BAABHG010000010.1"/>
</dbReference>
<reference evidence="3" key="1">
    <citation type="journal article" date="2019" name="Int. J. Syst. Evol. Microbiol.">
        <title>The Global Catalogue of Microorganisms (GCM) 10K type strain sequencing project: providing services to taxonomists for standard genome sequencing and annotation.</title>
        <authorList>
            <consortium name="The Broad Institute Genomics Platform"/>
            <consortium name="The Broad Institute Genome Sequencing Center for Infectious Disease"/>
            <person name="Wu L."/>
            <person name="Ma J."/>
        </authorList>
    </citation>
    <scope>NUCLEOTIDE SEQUENCE [LARGE SCALE GENOMIC DNA]</scope>
    <source>
        <strain evidence="3">CGMCC 4.7643</strain>
    </source>
</reference>
<accession>A0ABW5GW52</accession>
<organism evidence="2 3">
    <name type="scientific">Amycolatopsis samaneae</name>
    <dbReference type="NCBI Taxonomy" id="664691"/>
    <lineage>
        <taxon>Bacteria</taxon>
        <taxon>Bacillati</taxon>
        <taxon>Actinomycetota</taxon>
        <taxon>Actinomycetes</taxon>
        <taxon>Pseudonocardiales</taxon>
        <taxon>Pseudonocardiaceae</taxon>
        <taxon>Amycolatopsis</taxon>
    </lineage>
</organism>
<gene>
    <name evidence="2" type="ORF">ACFSYJ_41370</name>
</gene>
<keyword evidence="3" id="KW-1185">Reference proteome</keyword>
<feature type="transmembrane region" description="Helical" evidence="1">
    <location>
        <begin position="33"/>
        <end position="55"/>
    </location>
</feature>
<keyword evidence="1" id="KW-1133">Transmembrane helix</keyword>
<evidence type="ECO:0000256" key="1">
    <source>
        <dbReference type="SAM" id="Phobius"/>
    </source>
</evidence>
<dbReference type="EMBL" id="JBHUKU010000028">
    <property type="protein sequence ID" value="MFD2465127.1"/>
    <property type="molecule type" value="Genomic_DNA"/>
</dbReference>
<name>A0ABW5GW52_9PSEU</name>
<keyword evidence="1" id="KW-0812">Transmembrane</keyword>
<comment type="caution">
    <text evidence="2">The sequence shown here is derived from an EMBL/GenBank/DDBJ whole genome shotgun (WGS) entry which is preliminary data.</text>
</comment>